<reference evidence="5 6" key="1">
    <citation type="submission" date="2019-08" db="EMBL/GenBank/DDBJ databases">
        <title>In-depth cultivation of the pig gut microbiome towards novel bacterial diversity and tailored functional studies.</title>
        <authorList>
            <person name="Wylensek D."/>
            <person name="Hitch T.C.A."/>
            <person name="Clavel T."/>
        </authorList>
    </citation>
    <scope>NUCLEOTIDE SEQUENCE [LARGE SCALE GENOMIC DNA]</scope>
    <source>
        <strain evidence="6">WCA-380-WT-3B3</strain>
    </source>
</reference>
<dbReference type="GO" id="GO:0003700">
    <property type="term" value="F:DNA-binding transcription factor activity"/>
    <property type="evidence" value="ECO:0007669"/>
    <property type="project" value="InterPro"/>
</dbReference>
<dbReference type="InterPro" id="IPR036388">
    <property type="entry name" value="WH-like_DNA-bd_sf"/>
</dbReference>
<organism evidence="5 6">
    <name type="scientific">Selenomonas montiformis</name>
    <dbReference type="NCBI Taxonomy" id="2652285"/>
    <lineage>
        <taxon>Bacteria</taxon>
        <taxon>Bacillati</taxon>
        <taxon>Bacillota</taxon>
        <taxon>Negativicutes</taxon>
        <taxon>Selenomonadales</taxon>
        <taxon>Selenomonadaceae</taxon>
        <taxon>Selenomonas</taxon>
    </lineage>
</organism>
<dbReference type="Proteomes" id="UP000430222">
    <property type="component" value="Unassembled WGS sequence"/>
</dbReference>
<dbReference type="Pfam" id="PF12840">
    <property type="entry name" value="HTH_20"/>
    <property type="match status" value="1"/>
</dbReference>
<dbReference type="InterPro" id="IPR001845">
    <property type="entry name" value="HTH_ArsR_DNA-bd_dom"/>
</dbReference>
<protein>
    <submittedName>
        <fullName evidence="5">Winged helix-turn-helix transcriptional regulator</fullName>
    </submittedName>
</protein>
<feature type="domain" description="HTH arsR-type" evidence="4">
    <location>
        <begin position="5"/>
        <end position="100"/>
    </location>
</feature>
<dbReference type="GO" id="GO:0003677">
    <property type="term" value="F:DNA binding"/>
    <property type="evidence" value="ECO:0007669"/>
    <property type="project" value="UniProtKB-KW"/>
</dbReference>
<dbReference type="SMART" id="SM00418">
    <property type="entry name" value="HTH_ARSR"/>
    <property type="match status" value="1"/>
</dbReference>
<accession>A0A6I2UUU6</accession>
<dbReference type="PANTHER" id="PTHR43132:SF2">
    <property type="entry name" value="ARSENICAL RESISTANCE OPERON REPRESSOR ARSR-RELATED"/>
    <property type="match status" value="1"/>
</dbReference>
<evidence type="ECO:0000259" key="4">
    <source>
        <dbReference type="PROSITE" id="PS50987"/>
    </source>
</evidence>
<dbReference type="SUPFAM" id="SSF46785">
    <property type="entry name" value="Winged helix' DNA-binding domain"/>
    <property type="match status" value="1"/>
</dbReference>
<sequence length="105" mass="11743">MKKESDPAELQAVADMLKAIAHPVRLCIVRGLWQNGCCNVTHMQQCLGVPQSTVSQHLARLRQAGIIEGRRRGLEICYQLRSKKTEALMACLFSPAVERKEEPLS</sequence>
<dbReference type="PANTHER" id="PTHR43132">
    <property type="entry name" value="ARSENICAL RESISTANCE OPERON REPRESSOR ARSR-RELATED"/>
    <property type="match status" value="1"/>
</dbReference>
<dbReference type="RefSeq" id="WP_154619602.1">
    <property type="nucleotide sequence ID" value="NZ_VUNL01000001.1"/>
</dbReference>
<dbReference type="InterPro" id="IPR036390">
    <property type="entry name" value="WH_DNA-bd_sf"/>
</dbReference>
<keyword evidence="1" id="KW-0805">Transcription regulation</keyword>
<keyword evidence="6" id="KW-1185">Reference proteome</keyword>
<dbReference type="PRINTS" id="PR00778">
    <property type="entry name" value="HTHARSR"/>
</dbReference>
<keyword evidence="2" id="KW-0238">DNA-binding</keyword>
<evidence type="ECO:0000256" key="2">
    <source>
        <dbReference type="ARBA" id="ARBA00023125"/>
    </source>
</evidence>
<evidence type="ECO:0000256" key="1">
    <source>
        <dbReference type="ARBA" id="ARBA00023015"/>
    </source>
</evidence>
<dbReference type="Gene3D" id="1.10.10.10">
    <property type="entry name" value="Winged helix-like DNA-binding domain superfamily/Winged helix DNA-binding domain"/>
    <property type="match status" value="1"/>
</dbReference>
<comment type="caution">
    <text evidence="5">The sequence shown here is derived from an EMBL/GenBank/DDBJ whole genome shotgun (WGS) entry which is preliminary data.</text>
</comment>
<dbReference type="NCBIfam" id="NF033788">
    <property type="entry name" value="HTH_metalloreg"/>
    <property type="match status" value="1"/>
</dbReference>
<dbReference type="InterPro" id="IPR011991">
    <property type="entry name" value="ArsR-like_HTH"/>
</dbReference>
<dbReference type="PROSITE" id="PS50987">
    <property type="entry name" value="HTH_ARSR_2"/>
    <property type="match status" value="1"/>
</dbReference>
<dbReference type="EMBL" id="VUNL01000001">
    <property type="protein sequence ID" value="MSV23870.1"/>
    <property type="molecule type" value="Genomic_DNA"/>
</dbReference>
<keyword evidence="3" id="KW-0804">Transcription</keyword>
<dbReference type="CDD" id="cd00090">
    <property type="entry name" value="HTH_ARSR"/>
    <property type="match status" value="1"/>
</dbReference>
<proteinExistence type="predicted"/>
<gene>
    <name evidence="5" type="ORF">FYJ78_01420</name>
</gene>
<evidence type="ECO:0000256" key="3">
    <source>
        <dbReference type="ARBA" id="ARBA00023163"/>
    </source>
</evidence>
<dbReference type="AlphaFoldDB" id="A0A6I2UUU6"/>
<evidence type="ECO:0000313" key="5">
    <source>
        <dbReference type="EMBL" id="MSV23870.1"/>
    </source>
</evidence>
<name>A0A6I2UUU6_9FIRM</name>
<dbReference type="InterPro" id="IPR051011">
    <property type="entry name" value="Metal_resp_trans_reg"/>
</dbReference>
<evidence type="ECO:0000313" key="6">
    <source>
        <dbReference type="Proteomes" id="UP000430222"/>
    </source>
</evidence>